<protein>
    <submittedName>
        <fullName evidence="1">Uncharacterized protein</fullName>
    </submittedName>
</protein>
<organism evidence="1">
    <name type="scientific">uncultured Caudovirales phage</name>
    <dbReference type="NCBI Taxonomy" id="2100421"/>
    <lineage>
        <taxon>Viruses</taxon>
        <taxon>Duplodnaviria</taxon>
        <taxon>Heunggongvirae</taxon>
        <taxon>Uroviricota</taxon>
        <taxon>Caudoviricetes</taxon>
        <taxon>Peduoviridae</taxon>
        <taxon>Maltschvirus</taxon>
        <taxon>Maltschvirus maltsch</taxon>
    </lineage>
</organism>
<dbReference type="EMBL" id="LR798335">
    <property type="protein sequence ID" value="CAB5224279.1"/>
    <property type="molecule type" value="Genomic_DNA"/>
</dbReference>
<gene>
    <name evidence="1" type="ORF">UFOVP393_49</name>
</gene>
<proteinExistence type="predicted"/>
<name>A0A6J7X1H6_9CAUD</name>
<accession>A0A6J7X1H6</accession>
<sequence length="110" mass="12633">MYFENQELATITAFLYAGALQHPTLGTKHDIGLDLDHWGGHIGFVGCCTEYAKAIQDELNKREDEEDVWPGVLEYELLEPLGEWLLERETVPHAETVAAEFLTRFLKWIK</sequence>
<reference evidence="1" key="1">
    <citation type="submission" date="2020-05" db="EMBL/GenBank/DDBJ databases">
        <authorList>
            <person name="Chiriac C."/>
            <person name="Salcher M."/>
            <person name="Ghai R."/>
            <person name="Kavagutti S V."/>
        </authorList>
    </citation>
    <scope>NUCLEOTIDE SEQUENCE</scope>
</reference>
<evidence type="ECO:0000313" key="1">
    <source>
        <dbReference type="EMBL" id="CAB5224279.1"/>
    </source>
</evidence>